<keyword evidence="7" id="KW-1185">Reference proteome</keyword>
<dbReference type="AlphaFoldDB" id="A0A5C7A5S6"/>
<comment type="caution">
    <text evidence="6">The sequence shown here is derived from an EMBL/GenBank/DDBJ whole genome shotgun (WGS) entry which is preliminary data.</text>
</comment>
<dbReference type="EMBL" id="VORZ01000001">
    <property type="protein sequence ID" value="TXD97914.1"/>
    <property type="molecule type" value="Genomic_DNA"/>
</dbReference>
<proteinExistence type="predicted"/>
<dbReference type="GO" id="GO:0046872">
    <property type="term" value="F:metal ion binding"/>
    <property type="evidence" value="ECO:0007669"/>
    <property type="project" value="UniProtKB-KW"/>
</dbReference>
<evidence type="ECO:0000256" key="3">
    <source>
        <dbReference type="ARBA" id="ARBA00022801"/>
    </source>
</evidence>
<dbReference type="GO" id="GO:0005975">
    <property type="term" value="P:carbohydrate metabolic process"/>
    <property type="evidence" value="ECO:0007669"/>
    <property type="project" value="InterPro"/>
</dbReference>
<dbReference type="SUPFAM" id="SSF88713">
    <property type="entry name" value="Glycoside hydrolase/deacetylase"/>
    <property type="match status" value="2"/>
</dbReference>
<sequence>MSKIKSSVLKNIASMKNTFNNEKAQSSNGARAIIINVDDLGLSSAVNEAVIKLAEHGRIGASSYMTGGQITAAEIRTLADLNVDIGLHFDLTGIFPSDLQGSLRSLVITSYLRRLDSSQVTDIINRQLDGFEDIFGHAPVFIDGHQHIHQFPIIRQSLVKALNARYADGSKNPICARVTLPLVNDLKSWIIYSLGGRAWRKLCVENSIATNHYFGGVYGFDANFQKLAALWESWLTNAPRTNHLLPAMHSLPIDIESLGTYAQYGSTTPAIHSVPNALPSNLSPTLIMCHPAVPAANWQDDIKAAREREFEWLMSRQFEQLLQEYEVRLVRWSDITNNK</sequence>
<accession>A0A5C7A5S6</accession>
<comment type="cofactor">
    <cofactor evidence="1">
        <name>Mg(2+)</name>
        <dbReference type="ChEBI" id="CHEBI:18420"/>
    </cofactor>
</comment>
<dbReference type="InterPro" id="IPR006879">
    <property type="entry name" value="YdjC-like"/>
</dbReference>
<keyword evidence="3" id="KW-0378">Hydrolase</keyword>
<keyword evidence="5" id="KW-0119">Carbohydrate metabolism</keyword>
<name>A0A5C7A5S6_9GAMM</name>
<organism evidence="6 7">
    <name type="scientific">Psychrobacter frigidicola</name>
    <dbReference type="NCBI Taxonomy" id="45611"/>
    <lineage>
        <taxon>Bacteria</taxon>
        <taxon>Pseudomonadati</taxon>
        <taxon>Pseudomonadota</taxon>
        <taxon>Gammaproteobacteria</taxon>
        <taxon>Moraxellales</taxon>
        <taxon>Moraxellaceae</taxon>
        <taxon>Psychrobacter</taxon>
    </lineage>
</organism>
<keyword evidence="4" id="KW-0460">Magnesium</keyword>
<dbReference type="Pfam" id="PF04794">
    <property type="entry name" value="YdjC"/>
    <property type="match status" value="1"/>
</dbReference>
<evidence type="ECO:0000313" key="7">
    <source>
        <dbReference type="Proteomes" id="UP000321903"/>
    </source>
</evidence>
<dbReference type="Gene3D" id="3.20.20.370">
    <property type="entry name" value="Glycoside hydrolase/deacetylase"/>
    <property type="match status" value="1"/>
</dbReference>
<dbReference type="InterPro" id="IPR011330">
    <property type="entry name" value="Glyco_hydro/deAcase_b/a-brl"/>
</dbReference>
<dbReference type="CDD" id="cd10807">
    <property type="entry name" value="YdjC_like_3"/>
    <property type="match status" value="1"/>
</dbReference>
<dbReference type="GO" id="GO:0019213">
    <property type="term" value="F:deacetylase activity"/>
    <property type="evidence" value="ECO:0007669"/>
    <property type="project" value="TreeGrafter"/>
</dbReference>
<keyword evidence="2" id="KW-0479">Metal-binding</keyword>
<evidence type="ECO:0000256" key="4">
    <source>
        <dbReference type="ARBA" id="ARBA00022842"/>
    </source>
</evidence>
<dbReference type="PANTHER" id="PTHR31609:SF1">
    <property type="entry name" value="CARBOHYDRATE DEACETYLASE"/>
    <property type="match status" value="1"/>
</dbReference>
<dbReference type="GO" id="GO:0016787">
    <property type="term" value="F:hydrolase activity"/>
    <property type="evidence" value="ECO:0007669"/>
    <property type="project" value="UniProtKB-KW"/>
</dbReference>
<evidence type="ECO:0000313" key="6">
    <source>
        <dbReference type="EMBL" id="TXD97914.1"/>
    </source>
</evidence>
<dbReference type="Proteomes" id="UP000321903">
    <property type="component" value="Unassembled WGS sequence"/>
</dbReference>
<evidence type="ECO:0000256" key="1">
    <source>
        <dbReference type="ARBA" id="ARBA00001946"/>
    </source>
</evidence>
<evidence type="ECO:0000256" key="5">
    <source>
        <dbReference type="ARBA" id="ARBA00023277"/>
    </source>
</evidence>
<reference evidence="6 7" key="1">
    <citation type="submission" date="2019-08" db="EMBL/GenBank/DDBJ databases">
        <title>Genome sequence of Psychrobacter frigidicola ACAM304 (type strain).</title>
        <authorList>
            <person name="Bowman J.P."/>
        </authorList>
    </citation>
    <scope>NUCLEOTIDE SEQUENCE [LARGE SCALE GENOMIC DNA]</scope>
    <source>
        <strain evidence="6 7">ACAM 304</strain>
    </source>
</reference>
<dbReference type="OrthoDB" id="5295855at2"/>
<dbReference type="PANTHER" id="PTHR31609">
    <property type="entry name" value="YDJC DEACETYLASE FAMILY MEMBER"/>
    <property type="match status" value="1"/>
</dbReference>
<evidence type="ECO:0000256" key="2">
    <source>
        <dbReference type="ARBA" id="ARBA00022723"/>
    </source>
</evidence>
<protein>
    <submittedName>
        <fullName evidence="6">ChbG/HpnK family deacetylase</fullName>
    </submittedName>
</protein>
<gene>
    <name evidence="6" type="ORF">ES754_02865</name>
</gene>